<feature type="domain" description="Peptidase S49" evidence="2">
    <location>
        <begin position="15"/>
        <end position="129"/>
    </location>
</feature>
<dbReference type="SUPFAM" id="SSF52096">
    <property type="entry name" value="ClpP/crotonase"/>
    <property type="match status" value="1"/>
</dbReference>
<dbReference type="PANTHER" id="PTHR42987">
    <property type="entry name" value="PEPTIDASE S49"/>
    <property type="match status" value="1"/>
</dbReference>
<dbReference type="PANTHER" id="PTHR42987:SF8">
    <property type="entry name" value="PROTEINASE"/>
    <property type="match status" value="1"/>
</dbReference>
<reference evidence="3" key="1">
    <citation type="submission" date="2009-03" db="EMBL/GenBank/DDBJ databases">
        <title>Caligus rogercresseyi ESTs and full-length cDNAs.</title>
        <authorList>
            <person name="Yasuike M."/>
            <person name="von Schalburg K."/>
            <person name="Cooper G."/>
            <person name="Leong J."/>
            <person name="Jones S.R.M."/>
            <person name="Koop B.F."/>
        </authorList>
    </citation>
    <scope>NUCLEOTIDE SEQUENCE</scope>
    <source>
        <tissue evidence="3">Whole tissue</tissue>
    </source>
</reference>
<dbReference type="Pfam" id="PF01343">
    <property type="entry name" value="Peptidase_S49"/>
    <property type="match status" value="1"/>
</dbReference>
<name>C1BNL7_CALRO</name>
<keyword evidence="3" id="KW-0378">Hydrolase</keyword>
<evidence type="ECO:0000313" key="3">
    <source>
        <dbReference type="EMBL" id="ACO10620.1"/>
    </source>
</evidence>
<dbReference type="GO" id="GO:0008233">
    <property type="term" value="F:peptidase activity"/>
    <property type="evidence" value="ECO:0007669"/>
    <property type="project" value="UniProtKB-KW"/>
</dbReference>
<dbReference type="GO" id="GO:0006508">
    <property type="term" value="P:proteolysis"/>
    <property type="evidence" value="ECO:0007669"/>
    <property type="project" value="UniProtKB-KW"/>
</dbReference>
<dbReference type="EMBL" id="BT076196">
    <property type="protein sequence ID" value="ACO10620.1"/>
    <property type="molecule type" value="mRNA"/>
</dbReference>
<keyword evidence="3" id="KW-0645">Protease</keyword>
<organism evidence="3">
    <name type="scientific">Caligus rogercresseyi</name>
    <name type="common">Sea louse</name>
    <dbReference type="NCBI Taxonomy" id="217165"/>
    <lineage>
        <taxon>Eukaryota</taxon>
        <taxon>Metazoa</taxon>
        <taxon>Ecdysozoa</taxon>
        <taxon>Arthropoda</taxon>
        <taxon>Crustacea</taxon>
        <taxon>Multicrustacea</taxon>
        <taxon>Hexanauplia</taxon>
        <taxon>Copepoda</taxon>
        <taxon>Siphonostomatoida</taxon>
        <taxon>Caligidae</taxon>
        <taxon>Caligus</taxon>
    </lineage>
</organism>
<protein>
    <submittedName>
        <fullName evidence="3">Probable protease sohB</fullName>
    </submittedName>
</protein>
<dbReference type="InterPro" id="IPR002142">
    <property type="entry name" value="Peptidase_S49"/>
</dbReference>
<dbReference type="InterPro" id="IPR029045">
    <property type="entry name" value="ClpP/crotonase-like_dom_sf"/>
</dbReference>
<dbReference type="Gene3D" id="6.20.330.10">
    <property type="match status" value="1"/>
</dbReference>
<evidence type="ECO:0000256" key="1">
    <source>
        <dbReference type="ARBA" id="ARBA00008683"/>
    </source>
</evidence>
<accession>C1BNL7</accession>
<sequence length="131" mass="14874">MNNNSFPPFSYLHHALSGGYWLLCAGDEIYINQCSLIGSIGAIMASFGLEKFIKRHDIERRVLTAGKNKSIMDPFVEMTEAERLRLSAILSDIHEPFKEHVRKSRGNKLIKDEDKLFNGEFWCGQAAVNLD</sequence>
<proteinExistence type="evidence at transcript level"/>
<gene>
    <name evidence="3" type="primary">SOHB</name>
</gene>
<dbReference type="AlphaFoldDB" id="C1BNL7"/>
<evidence type="ECO:0000259" key="2">
    <source>
        <dbReference type="Pfam" id="PF01343"/>
    </source>
</evidence>
<comment type="similarity">
    <text evidence="1">Belongs to the peptidase S49 family.</text>
</comment>